<evidence type="ECO:0000313" key="3">
    <source>
        <dbReference type="Proteomes" id="UP001434883"/>
    </source>
</evidence>
<comment type="caution">
    <text evidence="2">The sequence shown here is derived from an EMBL/GenBank/DDBJ whole genome shotgun (WGS) entry which is preliminary data.</text>
</comment>
<evidence type="ECO:0000313" key="2">
    <source>
        <dbReference type="EMBL" id="MEQ2208207.1"/>
    </source>
</evidence>
<name>A0ABV0RL74_9TELE</name>
<keyword evidence="3" id="KW-1185">Reference proteome</keyword>
<feature type="non-terminal residue" evidence="2">
    <location>
        <position position="1"/>
    </location>
</feature>
<evidence type="ECO:0000256" key="1">
    <source>
        <dbReference type="SAM" id="SignalP"/>
    </source>
</evidence>
<proteinExistence type="predicted"/>
<accession>A0ABV0RL74</accession>
<feature type="chain" id="PRO_5045177807" evidence="1">
    <location>
        <begin position="29"/>
        <end position="131"/>
    </location>
</feature>
<gene>
    <name evidence="2" type="ORF">XENOCAPTIV_027689</name>
</gene>
<keyword evidence="1" id="KW-0732">Signal</keyword>
<dbReference type="Proteomes" id="UP001434883">
    <property type="component" value="Unassembled WGS sequence"/>
</dbReference>
<sequence length="131" mass="14756">KQLPSSSLPTTSRHISLLVALLSAPLLGRDHCINLAGCLSHDAIRVMLRWDPPLLRKCSRPFAHPGVPLWRVGHDTTESSYNPRAFLAYSNHCFWLRVPIDNEDLSQFQTGRGAEYQVVNYQSCLCQNRGV</sequence>
<organism evidence="2 3">
    <name type="scientific">Xenoophorus captivus</name>
    <dbReference type="NCBI Taxonomy" id="1517983"/>
    <lineage>
        <taxon>Eukaryota</taxon>
        <taxon>Metazoa</taxon>
        <taxon>Chordata</taxon>
        <taxon>Craniata</taxon>
        <taxon>Vertebrata</taxon>
        <taxon>Euteleostomi</taxon>
        <taxon>Actinopterygii</taxon>
        <taxon>Neopterygii</taxon>
        <taxon>Teleostei</taxon>
        <taxon>Neoteleostei</taxon>
        <taxon>Acanthomorphata</taxon>
        <taxon>Ovalentaria</taxon>
        <taxon>Atherinomorphae</taxon>
        <taxon>Cyprinodontiformes</taxon>
        <taxon>Goodeidae</taxon>
        <taxon>Xenoophorus</taxon>
    </lineage>
</organism>
<dbReference type="EMBL" id="JAHRIN010050421">
    <property type="protein sequence ID" value="MEQ2208207.1"/>
    <property type="molecule type" value="Genomic_DNA"/>
</dbReference>
<feature type="signal peptide" evidence="1">
    <location>
        <begin position="1"/>
        <end position="28"/>
    </location>
</feature>
<protein>
    <submittedName>
        <fullName evidence="2">Uncharacterized protein</fullName>
    </submittedName>
</protein>
<reference evidence="2 3" key="1">
    <citation type="submission" date="2021-06" db="EMBL/GenBank/DDBJ databases">
        <authorList>
            <person name="Palmer J.M."/>
        </authorList>
    </citation>
    <scope>NUCLEOTIDE SEQUENCE [LARGE SCALE GENOMIC DNA]</scope>
    <source>
        <strain evidence="2 3">XC_2019</strain>
        <tissue evidence="2">Muscle</tissue>
    </source>
</reference>